<feature type="non-terminal residue" evidence="1">
    <location>
        <position position="76"/>
    </location>
</feature>
<name>A0ACA9STQ7_9GLOM</name>
<comment type="caution">
    <text evidence="1">The sequence shown here is derived from an EMBL/GenBank/DDBJ whole genome shotgun (WGS) entry which is preliminary data.</text>
</comment>
<dbReference type="EMBL" id="CAJVQC010160038">
    <property type="protein sequence ID" value="CAG8848288.1"/>
    <property type="molecule type" value="Genomic_DNA"/>
</dbReference>
<dbReference type="Proteomes" id="UP000789920">
    <property type="component" value="Unassembled WGS sequence"/>
</dbReference>
<gene>
    <name evidence="1" type="ORF">RPERSI_LOCUS35041</name>
</gene>
<reference evidence="1" key="1">
    <citation type="submission" date="2021-06" db="EMBL/GenBank/DDBJ databases">
        <authorList>
            <person name="Kallberg Y."/>
            <person name="Tangrot J."/>
            <person name="Rosling A."/>
        </authorList>
    </citation>
    <scope>NUCLEOTIDE SEQUENCE</scope>
    <source>
        <strain evidence="1">MA461A</strain>
    </source>
</reference>
<proteinExistence type="predicted"/>
<keyword evidence="2" id="KW-1185">Reference proteome</keyword>
<protein>
    <submittedName>
        <fullName evidence="1">11395_t:CDS:1</fullName>
    </submittedName>
</protein>
<evidence type="ECO:0000313" key="2">
    <source>
        <dbReference type="Proteomes" id="UP000789920"/>
    </source>
</evidence>
<accession>A0ACA9STQ7</accession>
<evidence type="ECO:0000313" key="1">
    <source>
        <dbReference type="EMBL" id="CAG8848288.1"/>
    </source>
</evidence>
<sequence>GEEDEEAPYIKKFILFASEWCTPKENVQHAVRLMLRNGWMRQRAVKQILEDGFAREFPSLAEARRITGIDESSIRK</sequence>
<feature type="non-terminal residue" evidence="1">
    <location>
        <position position="1"/>
    </location>
</feature>
<organism evidence="1 2">
    <name type="scientific">Racocetra persica</name>
    <dbReference type="NCBI Taxonomy" id="160502"/>
    <lineage>
        <taxon>Eukaryota</taxon>
        <taxon>Fungi</taxon>
        <taxon>Fungi incertae sedis</taxon>
        <taxon>Mucoromycota</taxon>
        <taxon>Glomeromycotina</taxon>
        <taxon>Glomeromycetes</taxon>
        <taxon>Diversisporales</taxon>
        <taxon>Gigasporaceae</taxon>
        <taxon>Racocetra</taxon>
    </lineage>
</organism>